<comment type="caution">
    <text evidence="2">The sequence shown here is derived from an EMBL/GenBank/DDBJ whole genome shotgun (WGS) entry which is preliminary data.</text>
</comment>
<dbReference type="Proteomes" id="UP000652681">
    <property type="component" value="Unassembled WGS sequence"/>
</dbReference>
<dbReference type="PANTHER" id="PTHR43685">
    <property type="entry name" value="GLYCOSYLTRANSFERASE"/>
    <property type="match status" value="1"/>
</dbReference>
<dbReference type="RefSeq" id="WP_163490763.1">
    <property type="nucleotide sequence ID" value="NZ_JACVEL010000002.1"/>
</dbReference>
<protein>
    <submittedName>
        <fullName evidence="2">Glycosyltransferase family 2 protein</fullName>
    </submittedName>
</protein>
<sequence length="401" mass="46529">MVEKPFFSIVIPTKNRPELLRDAIQSVLLQSFTEFELIVSDNHNDAATKEVIDSFPEDGRLRYVRPTDELNMLDHWEFATCQAIGRYVVLLTDRNVLCQHSLKKIKRVIDTHKDINFISFGTKAFLEHQNKFGTRSTTGKSRMYNSKELVDNFKGAIYYSSGSLDFFAPKTINSCYKNEIAQKIRREKGSYFNLRGVSTPDYASFFVNTLMDQQCYFLGDTIMLGQGASVSNGSNFAKGDTSYFKTLGANYELHASLADVPFIYNCIYNDFIVIYSYWGKQDFPLTFNYDIYFANLLLELMIKREAGASEEICLSFEKSVQQAMIEHGFSEKKIHEITELANGCFMKDRSKTNMFLKNWKIHFKDFLFHRFNDNKLLNRIFKYKYDSILTAAGFDYYKALR</sequence>
<evidence type="ECO:0000313" key="3">
    <source>
        <dbReference type="Proteomes" id="UP000652681"/>
    </source>
</evidence>
<proteinExistence type="predicted"/>
<evidence type="ECO:0000259" key="1">
    <source>
        <dbReference type="Pfam" id="PF00535"/>
    </source>
</evidence>
<gene>
    <name evidence="2" type="ORF">H9Y05_04855</name>
</gene>
<dbReference type="Gene3D" id="3.90.550.10">
    <property type="entry name" value="Spore Coat Polysaccharide Biosynthesis Protein SpsA, Chain A"/>
    <property type="match status" value="1"/>
</dbReference>
<dbReference type="AlphaFoldDB" id="A0A8J6TX11"/>
<dbReference type="InterPro" id="IPR050834">
    <property type="entry name" value="Glycosyltransf_2"/>
</dbReference>
<feature type="domain" description="Glycosyltransferase 2-like" evidence="1">
    <location>
        <begin position="8"/>
        <end position="119"/>
    </location>
</feature>
<dbReference type="InterPro" id="IPR001173">
    <property type="entry name" value="Glyco_trans_2-like"/>
</dbReference>
<name>A0A8J6TX11_9FLAO</name>
<accession>A0A8J6TX11</accession>
<organism evidence="2 3">
    <name type="scientific">Taishania pollutisoli</name>
    <dbReference type="NCBI Taxonomy" id="2766479"/>
    <lineage>
        <taxon>Bacteria</taxon>
        <taxon>Pseudomonadati</taxon>
        <taxon>Bacteroidota</taxon>
        <taxon>Flavobacteriia</taxon>
        <taxon>Flavobacteriales</taxon>
        <taxon>Crocinitomicaceae</taxon>
        <taxon>Taishania</taxon>
    </lineage>
</organism>
<dbReference type="Pfam" id="PF00535">
    <property type="entry name" value="Glycos_transf_2"/>
    <property type="match status" value="1"/>
</dbReference>
<evidence type="ECO:0000313" key="2">
    <source>
        <dbReference type="EMBL" id="MBC9811801.1"/>
    </source>
</evidence>
<dbReference type="EMBL" id="JACVEL010000002">
    <property type="protein sequence ID" value="MBC9811801.1"/>
    <property type="molecule type" value="Genomic_DNA"/>
</dbReference>
<dbReference type="PANTHER" id="PTHR43685:SF2">
    <property type="entry name" value="GLYCOSYLTRANSFERASE 2-LIKE DOMAIN-CONTAINING PROTEIN"/>
    <property type="match status" value="1"/>
</dbReference>
<keyword evidence="3" id="KW-1185">Reference proteome</keyword>
<reference evidence="2" key="1">
    <citation type="submission" date="2020-09" db="EMBL/GenBank/DDBJ databases">
        <title>Taishania pollutisoli gen. nov., sp. nov., Isolated from Tetrabromobisphenol A-Contaminated Soil.</title>
        <authorList>
            <person name="Chen Q."/>
        </authorList>
    </citation>
    <scope>NUCLEOTIDE SEQUENCE</scope>
    <source>
        <strain evidence="2">CZZ-1</strain>
    </source>
</reference>
<dbReference type="CDD" id="cd00761">
    <property type="entry name" value="Glyco_tranf_GTA_type"/>
    <property type="match status" value="1"/>
</dbReference>
<dbReference type="SUPFAM" id="SSF53448">
    <property type="entry name" value="Nucleotide-diphospho-sugar transferases"/>
    <property type="match status" value="1"/>
</dbReference>
<dbReference type="InterPro" id="IPR029044">
    <property type="entry name" value="Nucleotide-diphossugar_trans"/>
</dbReference>